<dbReference type="RefSeq" id="WP_020893421.1">
    <property type="nucleotide sequence ID" value="NZ_BJYV01000018.1"/>
</dbReference>
<dbReference type="Gene3D" id="3.40.630.30">
    <property type="match status" value="1"/>
</dbReference>
<evidence type="ECO:0000313" key="2">
    <source>
        <dbReference type="EMBL" id="GEO22861.1"/>
    </source>
</evidence>
<evidence type="ECO:0000313" key="3">
    <source>
        <dbReference type="Proteomes" id="UP000321301"/>
    </source>
</evidence>
<accession>A0A512CF55</accession>
<sequence>MLKIHKATVQDIPEIQSIAKTTWPVAFDGILSQSQLDYMMRMMYNTQELTSQIEGGKIIFWLAAIGKQSLGFMAYESQLPIQPQIKIHKLYILPAAQGKGVGKGLLNNLEEYGRSNGFETVTLNVNKYNSSAIKFYEKRGFEKIKAEIIPIGQDYIMDDYVFTKKL</sequence>
<dbReference type="InterPro" id="IPR000182">
    <property type="entry name" value="GNAT_dom"/>
</dbReference>
<dbReference type="PROSITE" id="PS51186">
    <property type="entry name" value="GNAT"/>
    <property type="match status" value="1"/>
</dbReference>
<dbReference type="Pfam" id="PF00583">
    <property type="entry name" value="Acetyltransf_1"/>
    <property type="match status" value="1"/>
</dbReference>
<dbReference type="SUPFAM" id="SSF55729">
    <property type="entry name" value="Acyl-CoA N-acyltransferases (Nat)"/>
    <property type="match status" value="1"/>
</dbReference>
<name>A0A512CF55_9BACT</name>
<dbReference type="InterPro" id="IPR016181">
    <property type="entry name" value="Acyl_CoA_acyltransferase"/>
</dbReference>
<comment type="caution">
    <text evidence="2">The sequence shown here is derived from an EMBL/GenBank/DDBJ whole genome shotgun (WGS) entry which is preliminary data.</text>
</comment>
<dbReference type="Proteomes" id="UP000321301">
    <property type="component" value="Unassembled WGS sequence"/>
</dbReference>
<feature type="domain" description="N-acetyltransferase" evidence="1">
    <location>
        <begin position="2"/>
        <end position="166"/>
    </location>
</feature>
<dbReference type="EMBL" id="BJYV01000018">
    <property type="protein sequence ID" value="GEO22861.1"/>
    <property type="molecule type" value="Genomic_DNA"/>
</dbReference>
<dbReference type="GO" id="GO:0016747">
    <property type="term" value="F:acyltransferase activity, transferring groups other than amino-acyl groups"/>
    <property type="evidence" value="ECO:0007669"/>
    <property type="project" value="InterPro"/>
</dbReference>
<evidence type="ECO:0000259" key="1">
    <source>
        <dbReference type="PROSITE" id="PS51186"/>
    </source>
</evidence>
<reference evidence="2 3" key="1">
    <citation type="submission" date="2019-07" db="EMBL/GenBank/DDBJ databases">
        <title>Whole genome shotgun sequence of Cyclobacterium qasimii NBRC 106168.</title>
        <authorList>
            <person name="Hosoyama A."/>
            <person name="Uohara A."/>
            <person name="Ohji S."/>
            <person name="Ichikawa N."/>
        </authorList>
    </citation>
    <scope>NUCLEOTIDE SEQUENCE [LARGE SCALE GENOMIC DNA]</scope>
    <source>
        <strain evidence="2 3">NBRC 106168</strain>
    </source>
</reference>
<organism evidence="2 3">
    <name type="scientific">Cyclobacterium qasimii</name>
    <dbReference type="NCBI Taxonomy" id="1350429"/>
    <lineage>
        <taxon>Bacteria</taxon>
        <taxon>Pseudomonadati</taxon>
        <taxon>Bacteroidota</taxon>
        <taxon>Cytophagia</taxon>
        <taxon>Cytophagales</taxon>
        <taxon>Cyclobacteriaceae</taxon>
        <taxon>Cyclobacterium</taxon>
    </lineage>
</organism>
<keyword evidence="2" id="KW-0808">Transferase</keyword>
<dbReference type="AlphaFoldDB" id="A0A512CF55"/>
<dbReference type="CDD" id="cd04301">
    <property type="entry name" value="NAT_SF"/>
    <property type="match status" value="1"/>
</dbReference>
<dbReference type="PANTHER" id="PTHR43617">
    <property type="entry name" value="L-AMINO ACID N-ACETYLTRANSFERASE"/>
    <property type="match status" value="1"/>
</dbReference>
<keyword evidence="3" id="KW-1185">Reference proteome</keyword>
<gene>
    <name evidence="2" type="ORF">CQA01_33950</name>
</gene>
<proteinExistence type="predicted"/>
<protein>
    <submittedName>
        <fullName evidence="2">N-acetyltransferase</fullName>
    </submittedName>
</protein>
<dbReference type="InterPro" id="IPR050276">
    <property type="entry name" value="MshD_Acetyltransferase"/>
</dbReference>